<dbReference type="GO" id="GO:0005524">
    <property type="term" value="F:ATP binding"/>
    <property type="evidence" value="ECO:0007669"/>
    <property type="project" value="UniProtKB-KW"/>
</dbReference>
<dbReference type="InterPro" id="IPR043129">
    <property type="entry name" value="ATPase_NBD"/>
</dbReference>
<evidence type="ECO:0000256" key="3">
    <source>
        <dbReference type="ARBA" id="ARBA00022840"/>
    </source>
</evidence>
<protein>
    <submittedName>
        <fullName evidence="5">Uncharacterized protein</fullName>
    </submittedName>
</protein>
<feature type="region of interest" description="Disordered" evidence="4">
    <location>
        <begin position="274"/>
        <end position="352"/>
    </location>
</feature>
<feature type="compositionally biased region" description="Low complexity" evidence="4">
    <location>
        <begin position="330"/>
        <end position="341"/>
    </location>
</feature>
<dbReference type="Gene3D" id="3.30.30.30">
    <property type="match status" value="2"/>
</dbReference>
<feature type="compositionally biased region" description="Polar residues" evidence="4">
    <location>
        <begin position="302"/>
        <end position="316"/>
    </location>
</feature>
<dbReference type="EMBL" id="CAJPIZ010000413">
    <property type="protein sequence ID" value="CAG2101384.1"/>
    <property type="molecule type" value="Genomic_DNA"/>
</dbReference>
<dbReference type="PANTHER" id="PTHR19375">
    <property type="entry name" value="HEAT SHOCK PROTEIN 70KDA"/>
    <property type="match status" value="1"/>
</dbReference>
<comment type="similarity">
    <text evidence="1">Belongs to the heat shock protein 70 family.</text>
</comment>
<evidence type="ECO:0000313" key="6">
    <source>
        <dbReference type="Proteomes" id="UP000759131"/>
    </source>
</evidence>
<evidence type="ECO:0000256" key="4">
    <source>
        <dbReference type="SAM" id="MobiDB-lite"/>
    </source>
</evidence>
<keyword evidence="2" id="KW-0547">Nucleotide-binding</keyword>
<evidence type="ECO:0000313" key="5">
    <source>
        <dbReference type="EMBL" id="CAD7620954.1"/>
    </source>
</evidence>
<proteinExistence type="inferred from homology"/>
<dbReference type="InterPro" id="IPR013126">
    <property type="entry name" value="Hsp_70_fam"/>
</dbReference>
<dbReference type="Gene3D" id="3.30.420.40">
    <property type="match status" value="4"/>
</dbReference>
<dbReference type="EMBL" id="OC854988">
    <property type="protein sequence ID" value="CAD7620954.1"/>
    <property type="molecule type" value="Genomic_DNA"/>
</dbReference>
<dbReference type="Pfam" id="PF00012">
    <property type="entry name" value="HSP70"/>
    <property type="match status" value="2"/>
</dbReference>
<keyword evidence="6" id="KW-1185">Reference proteome</keyword>
<sequence>MTNVLRKLNDQQFDKIAIVSVIGPHFEGNTFTANLILNYLQRRNSGHTYPDQWPRDLILRYNSGFKSIENDPDDRGQQKCPGVEMWSEPFIVRDGTTRVAVLLVNVQNFAYTLADLIRGDTSLIHMFRLILSVSTIVAINKPGLKKYPDMSGDKYKLWIHSYDYLLRTLTKWEGSDCETLMANGSQISDRSENYRKLSEEFNKFSAYLVSCPTNDVKNIDWKLRELCPQYVDQMNTFIRINALDVDNRLNGITFTNTDQLMKVIMGKIQELNNNNSVNTGPTHEPDLVPEKPPTPTPLIVSNERQTPRTSGQSPVNHSPPLGVNSAGSCDAATGAANGADNDVSESQSANESVFGDQLVTELKESFTKSIQTKLNDRFEPNMKCKSFDKFFATIESNIKAAFNQRWNGDKKLKARYSRTLDKFMDDRKVIYANFDSNYNSFVANCEHLCESDVYFINETQLKQFLLTDEKIKEFGTFTDETFHKQHNTVCDTIWTRVADRLSLKQRKPSVINTCKESFDRYIRSVHQVHLANNQQNHQFVITEMNRILLHCHRKYCTQFEAKLIKSTFIKRVEFDHEHKQLLDQLWSGQEQLVMAYKTRFADTYLREICAKNRENIALNINHSKAKYWALNERKRNKTHTLIMDFESKPIVVYYVDQTLGSVDFCDPNGHLESNCVVFGGQNMLYGREAEQHLNGHTFAIKDLMGRDVTDDELNRYPFDFVDKRHPKVRLVFEKEMNIELYIESLLASQVLDAKTSVEQVYENYMKNVVFILSTDYTIRKLNAFRDAATIAGIEHVQFITEMTSVAVNFGLNLSKYKRNTHFPDVFIILLTDNVCELALVEYKDMSVKYNAYKRVDIDWPSSGDDFSAVNNTLSECTQKLFKQFRLSMLTKGINKIYHCFIVGDTDQTEAIDFEFLNDYCSQKAMDDWDAIRIGAVYYSNYYETNGHNIPITGVLFRDIVCHISSGHKSKTLLHANHVPQKNNHVKYKLYKSDPFPITVRITEGPDSVIKEYVLSEYPTRSLPYQTLYIDVFATIGANNTLNISVQIDTDIGPSLAHWHFTQRNYSLTECQISEQTELVANLVKPVTLDTHCSPVKSTIDDCDYYSNDTNAMTFTTNETKSDANNDCVITGEYKRSAPVTKQRPSVTENELDAFVTTLIEKYTELISQLLDTCDLETQAYERKSREVRNQALKQFDTEFGRKEPQQLVTNQRLTLIARLDSEDMECMTKAKEMMAKSGQNLQELLESCVKEFNDKMIAAIDEDIENNAMTNNYDKIYTTKMCRKSIDYTRYVSDGRLRDMQREAEVPNTLLSNSQLMERLHKMYDKSYRYFTTALDQIRHGEEQLVNSAIELTIVRYRDIFRRLLMSKFYIPSDLNAIHNQLVSKCLALLAHNCTFTSAQSDLEDRCVRKCKGQLSDTFTQIKGDYTAKLRRLFALNVNLVRDMHRKYCQNISPKHLDFNFIAINELQRLLESEKSETMARFGQQMDALRVEWDPHLVGNVDRTLRGRLDQELVDQIREYELKNFRNASGAGNIGVYFERRVIVTGYYDQYNRAVQFVPNDIDANDNHSKHYVDNCIAFNNNNFIVGRKAKQQLTANSLNTEFDVKDLLGRDRVDTEELKRYPFKWCSVSPPRVHRQPNELKCENDCLLVETLVALQVLDRAKTAMKTLPQRAVFCVPTRYNTKQRRAMLDVGLIAGFDRNNVHIVNEMTAAAIAYVIDTRRKSIVSEIIIIFAIHDNHCECGLIEVDNNCIKHLSYGVVDLNNFNHFINNTLWLKRVDKCDLSRVVVIGHSDQIPDFKEVIKAEIAADFATKQNILYACDPTQVIAKGTVYYGQMMDKKLDTIDVREIMRTPINLLIQKNNDKQTIESYEMIPMNPNPNQYQQLNEIKVTINSKSFPIKLCQMEGDTVVKTFMVNDKPSKYWLADTMIPWTKLTVRYRMDRDTLGVCLNATLKPTYGSESAVDLDKVDEYGLSYQCITGQRIILRELGVLGTGSVPAIAATNRHQSMAARVQSVGSASLTPGPSRVASVPNAISAPPMATAVAADAVQEFSQLCAAIRVRLETCGAIATKKRKIAEKLLDCEKCFKTDAKTLEEQKQQLFRLIDGYNLRDKLITN</sequence>
<dbReference type="Proteomes" id="UP000759131">
    <property type="component" value="Unassembled WGS sequence"/>
</dbReference>
<gene>
    <name evidence="5" type="ORF">OSB1V03_LOCUS1434</name>
</gene>
<keyword evidence="3" id="KW-0067">ATP-binding</keyword>
<organism evidence="5">
    <name type="scientific">Medioppia subpectinata</name>
    <dbReference type="NCBI Taxonomy" id="1979941"/>
    <lineage>
        <taxon>Eukaryota</taxon>
        <taxon>Metazoa</taxon>
        <taxon>Ecdysozoa</taxon>
        <taxon>Arthropoda</taxon>
        <taxon>Chelicerata</taxon>
        <taxon>Arachnida</taxon>
        <taxon>Acari</taxon>
        <taxon>Acariformes</taxon>
        <taxon>Sarcoptiformes</taxon>
        <taxon>Oribatida</taxon>
        <taxon>Brachypylina</taxon>
        <taxon>Oppioidea</taxon>
        <taxon>Oppiidae</taxon>
        <taxon>Medioppia</taxon>
    </lineage>
</organism>
<dbReference type="SUPFAM" id="SSF53067">
    <property type="entry name" value="Actin-like ATPase domain"/>
    <property type="match status" value="2"/>
</dbReference>
<evidence type="ECO:0000256" key="2">
    <source>
        <dbReference type="ARBA" id="ARBA00022741"/>
    </source>
</evidence>
<name>A0A7R9KF07_9ACAR</name>
<reference evidence="5" key="1">
    <citation type="submission" date="2020-11" db="EMBL/GenBank/DDBJ databases">
        <authorList>
            <person name="Tran Van P."/>
        </authorList>
    </citation>
    <scope>NUCLEOTIDE SEQUENCE</scope>
</reference>
<dbReference type="InterPro" id="IPR027417">
    <property type="entry name" value="P-loop_NTPase"/>
</dbReference>
<evidence type="ECO:0000256" key="1">
    <source>
        <dbReference type="ARBA" id="ARBA00007381"/>
    </source>
</evidence>
<accession>A0A7R9KF07</accession>
<dbReference type="Gene3D" id="3.40.50.300">
    <property type="entry name" value="P-loop containing nucleotide triphosphate hydrolases"/>
    <property type="match status" value="1"/>
</dbReference>
<dbReference type="GO" id="GO:0140662">
    <property type="term" value="F:ATP-dependent protein folding chaperone"/>
    <property type="evidence" value="ECO:0007669"/>
    <property type="project" value="InterPro"/>
</dbReference>
<dbReference type="OrthoDB" id="6533040at2759"/>